<dbReference type="GO" id="GO:0006412">
    <property type="term" value="P:translation"/>
    <property type="evidence" value="ECO:0007669"/>
    <property type="project" value="UniProtKB-UniRule"/>
</dbReference>
<dbReference type="PANTHER" id="PTHR11661">
    <property type="entry name" value="60S RIBOSOMAL PROTEIN L12"/>
    <property type="match status" value="1"/>
</dbReference>
<evidence type="ECO:0000256" key="7">
    <source>
        <dbReference type="HAMAP-Rule" id="MF_00736"/>
    </source>
</evidence>
<dbReference type="Gene3D" id="3.30.1550.10">
    <property type="entry name" value="Ribosomal protein L11/L12, N-terminal domain"/>
    <property type="match status" value="1"/>
</dbReference>
<dbReference type="InterPro" id="IPR036796">
    <property type="entry name" value="Ribosomal_uL11_N_sf"/>
</dbReference>
<comment type="caution">
    <text evidence="10">The sequence shown here is derived from an EMBL/GenBank/DDBJ whole genome shotgun (WGS) entry which is preliminary data.</text>
</comment>
<dbReference type="GO" id="GO:0022625">
    <property type="term" value="C:cytosolic large ribosomal subunit"/>
    <property type="evidence" value="ECO:0007669"/>
    <property type="project" value="TreeGrafter"/>
</dbReference>
<keyword evidence="2 7" id="KW-0488">Methylation</keyword>
<dbReference type="AlphaFoldDB" id="A0A2V4BAI9"/>
<dbReference type="InterPro" id="IPR036769">
    <property type="entry name" value="Ribosomal_uL11_C_sf"/>
</dbReference>
<dbReference type="SUPFAM" id="SSF46906">
    <property type="entry name" value="Ribosomal protein L11, C-terminal domain"/>
    <property type="match status" value="1"/>
</dbReference>
<dbReference type="Pfam" id="PF03946">
    <property type="entry name" value="Ribosomal_L11_N"/>
    <property type="match status" value="1"/>
</dbReference>
<sequence length="143" mass="15229">MPPKKKKLAAIIKLQIQAGAANPAPPVGPALGQHGVNIMEFCKAYNAATESQRGNVVPVEISVFEDRSFDFKLKTPPAAKLLLKAAGVEKGSGEPHKTKIGKVTWDQVREIAETKKSDLNANDVEQAAKIIAGTARSMGLTVE</sequence>
<dbReference type="InterPro" id="IPR020785">
    <property type="entry name" value="Ribosomal_uL11_CS"/>
</dbReference>
<gene>
    <name evidence="7" type="primary">rplK</name>
    <name evidence="10" type="ORF">BAY60_07645</name>
</gene>
<evidence type="ECO:0000313" key="10">
    <source>
        <dbReference type="EMBL" id="PXY32156.1"/>
    </source>
</evidence>
<reference evidence="10 11" key="1">
    <citation type="submission" date="2016-07" db="EMBL/GenBank/DDBJ databases">
        <title>Draft genome sequence of Prauserella muralis DSM 45305, isolated from a mould-covered wall in an indoor environment.</title>
        <authorList>
            <person name="Ruckert C."/>
            <person name="Albersmeier A."/>
            <person name="Jiang C.-L."/>
            <person name="Jiang Y."/>
            <person name="Kalinowski J."/>
            <person name="Schneider O."/>
            <person name="Winkler A."/>
            <person name="Zotchev S.B."/>
        </authorList>
    </citation>
    <scope>NUCLEOTIDE SEQUENCE [LARGE SCALE GENOMIC DNA]</scope>
    <source>
        <strain evidence="10 11">DSM 45305</strain>
    </source>
</reference>
<organism evidence="10 11">
    <name type="scientific">Prauserella muralis</name>
    <dbReference type="NCBI Taxonomy" id="588067"/>
    <lineage>
        <taxon>Bacteria</taxon>
        <taxon>Bacillati</taxon>
        <taxon>Actinomycetota</taxon>
        <taxon>Actinomycetes</taxon>
        <taxon>Pseudonocardiales</taxon>
        <taxon>Pseudonocardiaceae</taxon>
        <taxon>Prauserella</taxon>
    </lineage>
</organism>
<protein>
    <recommendedName>
        <fullName evidence="7">Large ribosomal subunit protein uL11</fullName>
    </recommendedName>
</protein>
<evidence type="ECO:0000256" key="2">
    <source>
        <dbReference type="ARBA" id="ARBA00022481"/>
    </source>
</evidence>
<accession>A0A2V4BAI9</accession>
<dbReference type="Pfam" id="PF00298">
    <property type="entry name" value="Ribosomal_L11"/>
    <property type="match status" value="1"/>
</dbReference>
<dbReference type="Proteomes" id="UP000249915">
    <property type="component" value="Unassembled WGS sequence"/>
</dbReference>
<evidence type="ECO:0000256" key="6">
    <source>
        <dbReference type="ARBA" id="ARBA00023274"/>
    </source>
</evidence>
<evidence type="ECO:0000256" key="9">
    <source>
        <dbReference type="RuleBase" id="RU003979"/>
    </source>
</evidence>
<name>A0A2V4BAI9_9PSEU</name>
<dbReference type="HAMAP" id="MF_00736">
    <property type="entry name" value="Ribosomal_uL11"/>
    <property type="match status" value="1"/>
</dbReference>
<comment type="similarity">
    <text evidence="1 7 8">Belongs to the universal ribosomal protein uL11 family.</text>
</comment>
<dbReference type="Gene3D" id="1.10.10.250">
    <property type="entry name" value="Ribosomal protein L11, C-terminal domain"/>
    <property type="match status" value="1"/>
</dbReference>
<keyword evidence="4 7" id="KW-0694">RNA-binding</keyword>
<dbReference type="RefSeq" id="WP_112280199.1">
    <property type="nucleotide sequence ID" value="NZ_MASW01000001.1"/>
</dbReference>
<keyword evidence="3 7" id="KW-0699">rRNA-binding</keyword>
<dbReference type="PANTHER" id="PTHR11661:SF1">
    <property type="entry name" value="LARGE RIBOSOMAL SUBUNIT PROTEIN UL11M"/>
    <property type="match status" value="1"/>
</dbReference>
<dbReference type="InterPro" id="IPR006519">
    <property type="entry name" value="Ribosomal_uL11_bac-typ"/>
</dbReference>
<comment type="subunit">
    <text evidence="7">Part of the ribosomal stalk of the 50S ribosomal subunit. Interacts with L10 and the large rRNA to form the base of the stalk. L10 forms an elongated spine to which L12 dimers bind in a sequential fashion forming a multimeric L10(L12)X complex.</text>
</comment>
<evidence type="ECO:0000256" key="3">
    <source>
        <dbReference type="ARBA" id="ARBA00022730"/>
    </source>
</evidence>
<dbReference type="PROSITE" id="PS00359">
    <property type="entry name" value="RIBOSOMAL_L11"/>
    <property type="match status" value="1"/>
</dbReference>
<evidence type="ECO:0000256" key="4">
    <source>
        <dbReference type="ARBA" id="ARBA00022884"/>
    </source>
</evidence>
<dbReference type="GO" id="GO:0003735">
    <property type="term" value="F:structural constituent of ribosome"/>
    <property type="evidence" value="ECO:0007669"/>
    <property type="project" value="InterPro"/>
</dbReference>
<dbReference type="InterPro" id="IPR000911">
    <property type="entry name" value="Ribosomal_uL11"/>
</dbReference>
<dbReference type="FunFam" id="3.30.1550.10:FF:000001">
    <property type="entry name" value="50S ribosomal protein L11"/>
    <property type="match status" value="1"/>
</dbReference>
<dbReference type="EMBL" id="MASW01000001">
    <property type="protein sequence ID" value="PXY32156.1"/>
    <property type="molecule type" value="Genomic_DNA"/>
</dbReference>
<dbReference type="OrthoDB" id="9802408at2"/>
<dbReference type="SMART" id="SM00649">
    <property type="entry name" value="RL11"/>
    <property type="match status" value="1"/>
</dbReference>
<dbReference type="InterPro" id="IPR020783">
    <property type="entry name" value="Ribosomal_uL11_C"/>
</dbReference>
<evidence type="ECO:0000256" key="8">
    <source>
        <dbReference type="RuleBase" id="RU003978"/>
    </source>
</evidence>
<dbReference type="FunFam" id="1.10.10.250:FF:000001">
    <property type="entry name" value="50S ribosomal protein L11"/>
    <property type="match status" value="1"/>
</dbReference>
<keyword evidence="6 7" id="KW-0687">Ribonucleoprotein</keyword>
<proteinExistence type="inferred from homology"/>
<dbReference type="SUPFAM" id="SSF54747">
    <property type="entry name" value="Ribosomal L11/L12e N-terminal domain"/>
    <property type="match status" value="1"/>
</dbReference>
<comment type="function">
    <text evidence="7 9">Forms part of the ribosomal stalk which helps the ribosome interact with GTP-bound translation factors.</text>
</comment>
<evidence type="ECO:0000256" key="5">
    <source>
        <dbReference type="ARBA" id="ARBA00022980"/>
    </source>
</evidence>
<comment type="PTM">
    <text evidence="7 9">One or more lysine residues are methylated.</text>
</comment>
<keyword evidence="5 7" id="KW-0689">Ribosomal protein</keyword>
<dbReference type="GO" id="GO:0070180">
    <property type="term" value="F:large ribosomal subunit rRNA binding"/>
    <property type="evidence" value="ECO:0007669"/>
    <property type="project" value="UniProtKB-UniRule"/>
</dbReference>
<keyword evidence="11" id="KW-1185">Reference proteome</keyword>
<evidence type="ECO:0000256" key="1">
    <source>
        <dbReference type="ARBA" id="ARBA00010537"/>
    </source>
</evidence>
<evidence type="ECO:0000313" key="11">
    <source>
        <dbReference type="Proteomes" id="UP000249915"/>
    </source>
</evidence>
<dbReference type="InterPro" id="IPR020784">
    <property type="entry name" value="Ribosomal_uL11_N"/>
</dbReference>
<dbReference type="NCBIfam" id="TIGR01632">
    <property type="entry name" value="L11_bact"/>
    <property type="match status" value="1"/>
</dbReference>
<dbReference type="CDD" id="cd00349">
    <property type="entry name" value="Ribosomal_L11"/>
    <property type="match status" value="1"/>
</dbReference>